<dbReference type="RefSeq" id="WP_132323429.1">
    <property type="nucleotide sequence ID" value="NZ_FWZT01000022.1"/>
</dbReference>
<dbReference type="FunFam" id="3.40.30.10:FF:000039">
    <property type="entry name" value="Glutathione S-transferase domain"/>
    <property type="match status" value="1"/>
</dbReference>
<keyword evidence="6" id="KW-1185">Reference proteome</keyword>
<dbReference type="InterPro" id="IPR010987">
    <property type="entry name" value="Glutathione-S-Trfase_C-like"/>
</dbReference>
<dbReference type="PANTHER" id="PTHR44051:SF8">
    <property type="entry name" value="GLUTATHIONE S-TRANSFERASE GSTA"/>
    <property type="match status" value="1"/>
</dbReference>
<dbReference type="EMBL" id="FWZT01000022">
    <property type="protein sequence ID" value="SMF64727.1"/>
    <property type="molecule type" value="Genomic_DNA"/>
</dbReference>
<proteinExistence type="inferred from homology"/>
<dbReference type="Pfam" id="PF02798">
    <property type="entry name" value="GST_N"/>
    <property type="match status" value="1"/>
</dbReference>
<comment type="similarity">
    <text evidence="1">Belongs to the GST superfamily.</text>
</comment>
<evidence type="ECO:0000256" key="1">
    <source>
        <dbReference type="ARBA" id="ARBA00007409"/>
    </source>
</evidence>
<dbReference type="Gene3D" id="3.40.30.10">
    <property type="entry name" value="Glutaredoxin"/>
    <property type="match status" value="1"/>
</dbReference>
<name>A0A1Y6CNT7_9BACT</name>
<sequence>MIQIYGAKISRAIRCLWAAEELNLEVEFIPVEMSLKGLRSPEFLALNPNGKVPVLKDDSFVLWESGAICSYLARLQPEQDLLPRDSKKQGLCEQWMQFAIAEVDAHLWAHRRHTFIYPEEKRIAEVVPSLHYEFKRSMGVLDQGLSNKDYLLGDFTLADIMIGQTLFWAVESQFPLVHDSIEQYVRRLRGRSGFRRVIEKYVKS</sequence>
<evidence type="ECO:0000313" key="6">
    <source>
        <dbReference type="Proteomes" id="UP000192907"/>
    </source>
</evidence>
<feature type="domain" description="GST N-terminal" evidence="3">
    <location>
        <begin position="1"/>
        <end position="80"/>
    </location>
</feature>
<dbReference type="SFLD" id="SFLDS00019">
    <property type="entry name" value="Glutathione_Transferase_(cytos"/>
    <property type="match status" value="1"/>
</dbReference>
<dbReference type="SFLD" id="SFLDG00358">
    <property type="entry name" value="Main_(cytGST)"/>
    <property type="match status" value="1"/>
</dbReference>
<evidence type="ECO:0000313" key="5">
    <source>
        <dbReference type="EMBL" id="SMF64727.1"/>
    </source>
</evidence>
<feature type="domain" description="GST C-terminal" evidence="4">
    <location>
        <begin position="85"/>
        <end position="204"/>
    </location>
</feature>
<dbReference type="PROSITE" id="PS50405">
    <property type="entry name" value="GST_CTER"/>
    <property type="match status" value="1"/>
</dbReference>
<dbReference type="Proteomes" id="UP000192907">
    <property type="component" value="Unassembled WGS sequence"/>
</dbReference>
<accession>A0A1Y6CNT7</accession>
<dbReference type="PROSITE" id="PS50404">
    <property type="entry name" value="GST_NTER"/>
    <property type="match status" value="1"/>
</dbReference>
<reference evidence="6" key="1">
    <citation type="submission" date="2017-04" db="EMBL/GenBank/DDBJ databases">
        <authorList>
            <person name="Varghese N."/>
            <person name="Submissions S."/>
        </authorList>
    </citation>
    <scope>NUCLEOTIDE SEQUENCE [LARGE SCALE GENOMIC DNA]</scope>
    <source>
        <strain evidence="6">RKEM611</strain>
    </source>
</reference>
<dbReference type="STRING" id="1513793.SAMN06296036_12276"/>
<dbReference type="InterPro" id="IPR036282">
    <property type="entry name" value="Glutathione-S-Trfase_C_sf"/>
</dbReference>
<keyword evidence="2 5" id="KW-0808">Transferase</keyword>
<organism evidence="5 6">
    <name type="scientific">Pseudobacteriovorax antillogorgiicola</name>
    <dbReference type="NCBI Taxonomy" id="1513793"/>
    <lineage>
        <taxon>Bacteria</taxon>
        <taxon>Pseudomonadati</taxon>
        <taxon>Bdellovibrionota</taxon>
        <taxon>Oligoflexia</taxon>
        <taxon>Oligoflexales</taxon>
        <taxon>Pseudobacteriovoracaceae</taxon>
        <taxon>Pseudobacteriovorax</taxon>
    </lineage>
</organism>
<dbReference type="InterPro" id="IPR036249">
    <property type="entry name" value="Thioredoxin-like_sf"/>
</dbReference>
<gene>
    <name evidence="5" type="ORF">SAMN06296036_12276</name>
</gene>
<dbReference type="SFLD" id="SFLDG01150">
    <property type="entry name" value="Main.1:_Beta-like"/>
    <property type="match status" value="1"/>
</dbReference>
<evidence type="ECO:0000256" key="2">
    <source>
        <dbReference type="ARBA" id="ARBA00022679"/>
    </source>
</evidence>
<dbReference type="PANTHER" id="PTHR44051">
    <property type="entry name" value="GLUTATHIONE S-TRANSFERASE-RELATED"/>
    <property type="match status" value="1"/>
</dbReference>
<dbReference type="OrthoDB" id="5291630at2"/>
<dbReference type="SUPFAM" id="SSF52833">
    <property type="entry name" value="Thioredoxin-like"/>
    <property type="match status" value="1"/>
</dbReference>
<evidence type="ECO:0000259" key="4">
    <source>
        <dbReference type="PROSITE" id="PS50405"/>
    </source>
</evidence>
<evidence type="ECO:0000259" key="3">
    <source>
        <dbReference type="PROSITE" id="PS50404"/>
    </source>
</evidence>
<dbReference type="CDD" id="cd03207">
    <property type="entry name" value="GST_C_8"/>
    <property type="match status" value="1"/>
</dbReference>
<dbReference type="GO" id="GO:0016740">
    <property type="term" value="F:transferase activity"/>
    <property type="evidence" value="ECO:0007669"/>
    <property type="project" value="UniProtKB-KW"/>
</dbReference>
<dbReference type="Gene3D" id="1.20.1050.10">
    <property type="match status" value="1"/>
</dbReference>
<protein>
    <submittedName>
        <fullName evidence="5">Glutathione S-transferase</fullName>
    </submittedName>
</protein>
<dbReference type="CDD" id="cd03046">
    <property type="entry name" value="GST_N_GTT1_like"/>
    <property type="match status" value="1"/>
</dbReference>
<dbReference type="AlphaFoldDB" id="A0A1Y6CNT7"/>
<dbReference type="SUPFAM" id="SSF47616">
    <property type="entry name" value="GST C-terminal domain-like"/>
    <property type="match status" value="1"/>
</dbReference>
<dbReference type="InterPro" id="IPR040079">
    <property type="entry name" value="Glutathione_S-Trfase"/>
</dbReference>
<dbReference type="InterPro" id="IPR004045">
    <property type="entry name" value="Glutathione_S-Trfase_N"/>
</dbReference>